<dbReference type="AlphaFoldDB" id="A0A916Z7N7"/>
<evidence type="ECO:0000259" key="3">
    <source>
        <dbReference type="PROSITE" id="PS50977"/>
    </source>
</evidence>
<gene>
    <name evidence="4" type="ORF">GCM10011514_51090</name>
</gene>
<name>A0A916Z7N7_9BACT</name>
<dbReference type="PANTHER" id="PTHR30328">
    <property type="entry name" value="TRANSCRIPTIONAL REPRESSOR"/>
    <property type="match status" value="1"/>
</dbReference>
<dbReference type="InterPro" id="IPR050109">
    <property type="entry name" value="HTH-type_TetR-like_transc_reg"/>
</dbReference>
<feature type="domain" description="HTH tetR-type" evidence="3">
    <location>
        <begin position="6"/>
        <end position="66"/>
    </location>
</feature>
<dbReference type="InterPro" id="IPR001647">
    <property type="entry name" value="HTH_TetR"/>
</dbReference>
<keyword evidence="1 2" id="KW-0238">DNA-binding</keyword>
<dbReference type="InterPro" id="IPR036271">
    <property type="entry name" value="Tet_transcr_reg_TetR-rel_C_sf"/>
</dbReference>
<dbReference type="Gene3D" id="1.10.357.10">
    <property type="entry name" value="Tetracycline Repressor, domain 2"/>
    <property type="match status" value="1"/>
</dbReference>
<reference evidence="4" key="1">
    <citation type="journal article" date="2014" name="Int. J. Syst. Evol. Microbiol.">
        <title>Complete genome sequence of Corynebacterium casei LMG S-19264T (=DSM 44701T), isolated from a smear-ripened cheese.</title>
        <authorList>
            <consortium name="US DOE Joint Genome Institute (JGI-PGF)"/>
            <person name="Walter F."/>
            <person name="Albersmeier A."/>
            <person name="Kalinowski J."/>
            <person name="Ruckert C."/>
        </authorList>
    </citation>
    <scope>NUCLEOTIDE SEQUENCE</scope>
    <source>
        <strain evidence="4">CGMCC 1.15958</strain>
    </source>
</reference>
<dbReference type="Proteomes" id="UP000609064">
    <property type="component" value="Unassembled WGS sequence"/>
</dbReference>
<comment type="caution">
    <text evidence="4">The sequence shown here is derived from an EMBL/GenBank/DDBJ whole genome shotgun (WGS) entry which is preliminary data.</text>
</comment>
<evidence type="ECO:0000313" key="4">
    <source>
        <dbReference type="EMBL" id="GGD80745.1"/>
    </source>
</evidence>
<dbReference type="GO" id="GO:0003677">
    <property type="term" value="F:DNA binding"/>
    <property type="evidence" value="ECO:0007669"/>
    <property type="project" value="UniProtKB-UniRule"/>
</dbReference>
<dbReference type="SUPFAM" id="SSF48498">
    <property type="entry name" value="Tetracyclin repressor-like, C-terminal domain"/>
    <property type="match status" value="1"/>
</dbReference>
<dbReference type="PRINTS" id="PR00455">
    <property type="entry name" value="HTHTETR"/>
</dbReference>
<evidence type="ECO:0000313" key="5">
    <source>
        <dbReference type="Proteomes" id="UP000609064"/>
    </source>
</evidence>
<protein>
    <submittedName>
        <fullName evidence="4">TetR family transcriptional regulator</fullName>
    </submittedName>
</protein>
<reference evidence="4" key="2">
    <citation type="submission" date="2020-09" db="EMBL/GenBank/DDBJ databases">
        <authorList>
            <person name="Sun Q."/>
            <person name="Zhou Y."/>
        </authorList>
    </citation>
    <scope>NUCLEOTIDE SEQUENCE</scope>
    <source>
        <strain evidence="4">CGMCC 1.15958</strain>
    </source>
</reference>
<keyword evidence="5" id="KW-1185">Reference proteome</keyword>
<evidence type="ECO:0000256" key="1">
    <source>
        <dbReference type="ARBA" id="ARBA00023125"/>
    </source>
</evidence>
<feature type="DNA-binding region" description="H-T-H motif" evidence="2">
    <location>
        <begin position="29"/>
        <end position="48"/>
    </location>
</feature>
<proteinExistence type="predicted"/>
<dbReference type="PANTHER" id="PTHR30328:SF54">
    <property type="entry name" value="HTH-TYPE TRANSCRIPTIONAL REPRESSOR SCO4008"/>
    <property type="match status" value="1"/>
</dbReference>
<dbReference type="Pfam" id="PF00440">
    <property type="entry name" value="TetR_N"/>
    <property type="match status" value="1"/>
</dbReference>
<sequence>MKQQNSQTEEKILEAAEQIFLRDGYGDARMQDIADLAGINKALLHYYFRSKDNLFEYIFEKKISVMFPKMEEMFNQNLSFYETTCAFIEKYITLLNDNPYIPMFVMSTINRADRQDFIKKLPIGLIQKFAELYFKDFSVGKVREVNPAQLIISVMSMCAFPFIARPVIKEITKADDEQFKAIMQFRISEIQLYLKYILNQ</sequence>
<dbReference type="PROSITE" id="PS50977">
    <property type="entry name" value="HTH_TETR_2"/>
    <property type="match status" value="1"/>
</dbReference>
<dbReference type="SUPFAM" id="SSF46689">
    <property type="entry name" value="Homeodomain-like"/>
    <property type="match status" value="1"/>
</dbReference>
<evidence type="ECO:0000256" key="2">
    <source>
        <dbReference type="PROSITE-ProRule" id="PRU00335"/>
    </source>
</evidence>
<organism evidence="4 5">
    <name type="scientific">Emticicia aquatilis</name>
    <dbReference type="NCBI Taxonomy" id="1537369"/>
    <lineage>
        <taxon>Bacteria</taxon>
        <taxon>Pseudomonadati</taxon>
        <taxon>Bacteroidota</taxon>
        <taxon>Cytophagia</taxon>
        <taxon>Cytophagales</taxon>
        <taxon>Leadbetterellaceae</taxon>
        <taxon>Emticicia</taxon>
    </lineage>
</organism>
<dbReference type="EMBL" id="BMKK01000016">
    <property type="protein sequence ID" value="GGD80745.1"/>
    <property type="molecule type" value="Genomic_DNA"/>
</dbReference>
<dbReference type="InterPro" id="IPR009057">
    <property type="entry name" value="Homeodomain-like_sf"/>
</dbReference>
<dbReference type="RefSeq" id="WP_188770885.1">
    <property type="nucleotide sequence ID" value="NZ_BMKK01000016.1"/>
</dbReference>
<accession>A0A916Z7N7</accession>